<keyword evidence="6" id="KW-0472">Membrane</keyword>
<dbReference type="PANTHER" id="PTHR10868">
    <property type="entry name" value="SIGMA 1-TYPE OPIOID RECEPTOR-RELATED"/>
    <property type="match status" value="1"/>
</dbReference>
<keyword evidence="10" id="KW-1185">Reference proteome</keyword>
<gene>
    <name evidence="9" type="ORF">DRE_03439</name>
</gene>
<evidence type="ECO:0000256" key="8">
    <source>
        <dbReference type="RuleBase" id="RU368083"/>
    </source>
</evidence>
<dbReference type="GO" id="GO:0006696">
    <property type="term" value="P:ergosterol biosynthetic process"/>
    <property type="evidence" value="ECO:0007669"/>
    <property type="project" value="EnsemblFungi"/>
</dbReference>
<keyword evidence="3" id="KW-0812">Transmembrane</keyword>
<sequence length="221" mass="25119">MAFGVMGLGRALIYVFVLWSVLDRYVLPKNYVFDPARLQEISQESIALYGDDSGNYNRTLLFNDLSARLKKEYPRYVQEINWDEWVMNNAGNAMGAMVLLHASFTEYLIIFGTPIGTEGHTGIHTAHDYFTILSGQQTFFYAGNVEPIVFNPGDQNWMKRGDKAQYALKGFALELAQGCIPCMLPFGFIEVVTSTFDYSNFGWTVWYTGRHMVQSLLQAKI</sequence>
<proteinExistence type="inferred from homology"/>
<evidence type="ECO:0000256" key="6">
    <source>
        <dbReference type="ARBA" id="ARBA00023136"/>
    </source>
</evidence>
<evidence type="ECO:0000256" key="4">
    <source>
        <dbReference type="ARBA" id="ARBA00022824"/>
    </source>
</evidence>
<dbReference type="HOGENOM" id="CLU_085469_0_0_1"/>
<dbReference type="EC" id="5.-.-.-" evidence="8"/>
<dbReference type="Proteomes" id="UP000024837">
    <property type="component" value="Unassembled WGS sequence"/>
</dbReference>
<evidence type="ECO:0000313" key="9">
    <source>
        <dbReference type="EMBL" id="EWC47070.1"/>
    </source>
</evidence>
<evidence type="ECO:0000313" key="10">
    <source>
        <dbReference type="Proteomes" id="UP000024837"/>
    </source>
</evidence>
<comment type="pathway">
    <text evidence="7 8">Steroid metabolism; ergosterol biosynthesis.</text>
</comment>
<evidence type="ECO:0000256" key="3">
    <source>
        <dbReference type="ARBA" id="ARBA00022692"/>
    </source>
</evidence>
<comment type="function">
    <text evidence="8">Catalyzes the reaction which results in unsaturation at C-7 in the B ring of sterols.</text>
</comment>
<dbReference type="InterPro" id="IPR006716">
    <property type="entry name" value="ERG2_sigma1_rcpt-like"/>
</dbReference>
<evidence type="ECO:0000256" key="2">
    <source>
        <dbReference type="ARBA" id="ARBA00007141"/>
    </source>
</evidence>
<comment type="similarity">
    <text evidence="2 8">Belongs to the ERG2 family.</text>
</comment>
<evidence type="ECO:0000256" key="5">
    <source>
        <dbReference type="ARBA" id="ARBA00022989"/>
    </source>
</evidence>
<name>W7IDI5_9PEZI</name>
<protein>
    <recommendedName>
        <fullName evidence="8">C-8 sterol isomerase</fullName>
        <ecNumber evidence="8">5.-.-.-</ecNumber>
    </recommendedName>
    <alternativeName>
        <fullName evidence="8">Delta-8--delta-7 sterol isomerase</fullName>
    </alternativeName>
</protein>
<dbReference type="PANTHER" id="PTHR10868:SF1">
    <property type="entry name" value="SIGMA NON-OPIOID INTRACELLULAR RECEPTOR 1"/>
    <property type="match status" value="1"/>
</dbReference>
<dbReference type="AlphaFoldDB" id="W7IDI5"/>
<dbReference type="GO" id="GO:0005789">
    <property type="term" value="C:endoplasmic reticulum membrane"/>
    <property type="evidence" value="ECO:0007669"/>
    <property type="project" value="UniProtKB-SubCell"/>
</dbReference>
<reference evidence="9 10" key="1">
    <citation type="submission" date="2013-05" db="EMBL/GenBank/DDBJ databases">
        <title>Drechslerella stenobrocha genome reveals carnivorous origination and mechanical trapping mechanism of predatory fungi.</title>
        <authorList>
            <person name="Liu X."/>
            <person name="Zhang W."/>
            <person name="Liu K."/>
        </authorList>
    </citation>
    <scope>NUCLEOTIDE SEQUENCE [LARGE SCALE GENOMIC DNA]</scope>
    <source>
        <strain evidence="9 10">248</strain>
    </source>
</reference>
<accession>W7IDI5</accession>
<organism evidence="9 10">
    <name type="scientific">Drechslerella stenobrocha 248</name>
    <dbReference type="NCBI Taxonomy" id="1043628"/>
    <lineage>
        <taxon>Eukaryota</taxon>
        <taxon>Fungi</taxon>
        <taxon>Dikarya</taxon>
        <taxon>Ascomycota</taxon>
        <taxon>Pezizomycotina</taxon>
        <taxon>Orbiliomycetes</taxon>
        <taxon>Orbiliales</taxon>
        <taxon>Orbiliaceae</taxon>
        <taxon>Drechslerella</taxon>
    </lineage>
</organism>
<dbReference type="UniPathway" id="UPA00768"/>
<comment type="subcellular location">
    <subcellularLocation>
        <location evidence="1">Endoplasmic reticulum membrane</location>
    </subcellularLocation>
</comment>
<dbReference type="Pfam" id="PF04622">
    <property type="entry name" value="ERG2_Sigma1R"/>
    <property type="match status" value="1"/>
</dbReference>
<dbReference type="EMBL" id="KI966412">
    <property type="protein sequence ID" value="EWC47070.1"/>
    <property type="molecule type" value="Genomic_DNA"/>
</dbReference>
<keyword evidence="5" id="KW-1133">Transmembrane helix</keyword>
<keyword evidence="4" id="KW-0256">Endoplasmic reticulum</keyword>
<evidence type="ECO:0000256" key="7">
    <source>
        <dbReference type="ARBA" id="ARBA00029435"/>
    </source>
</evidence>
<evidence type="ECO:0000256" key="1">
    <source>
        <dbReference type="ARBA" id="ARBA00004586"/>
    </source>
</evidence>
<dbReference type="OrthoDB" id="347124at2759"/>